<sequence length="73" mass="8160">MYELIDISPTVITSYFEAIEKADKHPNANKLFIVAVKNTFHTLEPRCPNGVAQNFSSLILIVSDSLVQSRPKV</sequence>
<name>E4TYU0_SULKY</name>
<dbReference type="AlphaFoldDB" id="E4TYU0"/>
<protein>
    <submittedName>
        <fullName evidence="1">Uncharacterized protein</fullName>
    </submittedName>
</protein>
<dbReference type="EMBL" id="CP002355">
    <property type="protein sequence ID" value="ADR34081.1"/>
    <property type="molecule type" value="Genomic_DNA"/>
</dbReference>
<evidence type="ECO:0000313" key="1">
    <source>
        <dbReference type="EMBL" id="ADR34081.1"/>
    </source>
</evidence>
<keyword evidence="2" id="KW-1185">Reference proteome</keyword>
<dbReference type="KEGG" id="sku:Sulku_1419"/>
<organism evidence="1 2">
    <name type="scientific">Sulfuricurvum kujiense (strain ATCC BAA-921 / DSM 16994 / JCM 11577 / YK-1)</name>
    <dbReference type="NCBI Taxonomy" id="709032"/>
    <lineage>
        <taxon>Bacteria</taxon>
        <taxon>Pseudomonadati</taxon>
        <taxon>Campylobacterota</taxon>
        <taxon>Epsilonproteobacteria</taxon>
        <taxon>Campylobacterales</taxon>
        <taxon>Sulfurimonadaceae</taxon>
        <taxon>Sulfuricurvum</taxon>
    </lineage>
</organism>
<proteinExistence type="predicted"/>
<dbReference type="STRING" id="709032.Sulku_1419"/>
<evidence type="ECO:0000313" key="2">
    <source>
        <dbReference type="Proteomes" id="UP000008721"/>
    </source>
</evidence>
<gene>
    <name evidence="1" type="ordered locus">Sulku_1419</name>
</gene>
<accession>E4TYU0</accession>
<dbReference type="Proteomes" id="UP000008721">
    <property type="component" value="Chromosome"/>
</dbReference>
<dbReference type="HOGENOM" id="CLU_2703495_0_0_7"/>
<reference evidence="1 2" key="1">
    <citation type="journal article" date="2012" name="Stand. Genomic Sci.">
        <title>Complete genome sequence of the sulfur compounds oxidizing chemolithoautotroph Sulfuricurvum kujiense type strain (YK-1(T)).</title>
        <authorList>
            <person name="Han C."/>
            <person name="Kotsyurbenko O."/>
            <person name="Chertkov O."/>
            <person name="Held B."/>
            <person name="Lapidus A."/>
            <person name="Nolan M."/>
            <person name="Lucas S."/>
            <person name="Hammon N."/>
            <person name="Deshpande S."/>
            <person name="Cheng J.F."/>
            <person name="Tapia R."/>
            <person name="Goodwin L.A."/>
            <person name="Pitluck S."/>
            <person name="Liolios K."/>
            <person name="Pagani I."/>
            <person name="Ivanova N."/>
            <person name="Mavromatis K."/>
            <person name="Mikhailova N."/>
            <person name="Pati A."/>
            <person name="Chen A."/>
            <person name="Palaniappan K."/>
            <person name="Land M."/>
            <person name="Hauser L."/>
            <person name="Chang Y.J."/>
            <person name="Jeffries C.D."/>
            <person name="Brambilla E.M."/>
            <person name="Rohde M."/>
            <person name="Spring S."/>
            <person name="Sikorski J."/>
            <person name="Goker M."/>
            <person name="Woyke T."/>
            <person name="Bristow J."/>
            <person name="Eisen J.A."/>
            <person name="Markowitz V."/>
            <person name="Hugenholtz P."/>
            <person name="Kyrpides N.C."/>
            <person name="Klenk H.P."/>
            <person name="Detter J.C."/>
        </authorList>
    </citation>
    <scope>NUCLEOTIDE SEQUENCE [LARGE SCALE GENOMIC DNA]</scope>
    <source>
        <strain evidence="2">ATCC BAA-921 / DSM 16994 / JCM 11577 / YK-1</strain>
    </source>
</reference>